<reference evidence="3 4" key="1">
    <citation type="submission" date="2016-07" db="EMBL/GenBank/DDBJ databases">
        <title>Pervasive Adenine N6-methylation of Active Genes in Fungi.</title>
        <authorList>
            <consortium name="DOE Joint Genome Institute"/>
            <person name="Mondo S.J."/>
            <person name="Dannebaum R.O."/>
            <person name="Kuo R.C."/>
            <person name="Labutti K."/>
            <person name="Haridas S."/>
            <person name="Kuo A."/>
            <person name="Salamov A."/>
            <person name="Ahrendt S.R."/>
            <person name="Lipzen A."/>
            <person name="Sullivan W."/>
            <person name="Andreopoulos W.B."/>
            <person name="Clum A."/>
            <person name="Lindquist E."/>
            <person name="Daum C."/>
            <person name="Ramamoorthy G.K."/>
            <person name="Gryganskyi A."/>
            <person name="Culley D."/>
            <person name="Magnuson J.K."/>
            <person name="James T.Y."/>
            <person name="O'Malley M.A."/>
            <person name="Stajich J.E."/>
            <person name="Spatafora J.W."/>
            <person name="Visel A."/>
            <person name="Grigoriev I.V."/>
        </authorList>
    </citation>
    <scope>NUCLEOTIDE SEQUENCE [LARGE SCALE GENOMIC DNA]</scope>
    <source>
        <strain evidence="3 4">JEL800</strain>
    </source>
</reference>
<dbReference type="EMBL" id="MCGO01000011">
    <property type="protein sequence ID" value="ORY48587.1"/>
    <property type="molecule type" value="Genomic_DNA"/>
</dbReference>
<gene>
    <name evidence="3" type="ORF">BCR33DRAFT_847969</name>
</gene>
<dbReference type="PANTHER" id="PTHR11062">
    <property type="entry name" value="EXOSTOSIN HEPARAN SULFATE GLYCOSYLTRANSFERASE -RELATED"/>
    <property type="match status" value="1"/>
</dbReference>
<comment type="caution">
    <text evidence="3">The sequence shown here is derived from an EMBL/GenBank/DDBJ whole genome shotgun (WGS) entry which is preliminary data.</text>
</comment>
<dbReference type="PANTHER" id="PTHR11062:SF281">
    <property type="entry name" value="EXOSTOSIN-LIKE 2"/>
    <property type="match status" value="1"/>
</dbReference>
<dbReference type="InterPro" id="IPR004263">
    <property type="entry name" value="Exostosin"/>
</dbReference>
<evidence type="ECO:0000313" key="4">
    <source>
        <dbReference type="Proteomes" id="UP000193642"/>
    </source>
</evidence>
<dbReference type="InterPro" id="IPR040911">
    <property type="entry name" value="Exostosin_GT47"/>
</dbReference>
<sequence>MKVAAYPLLLPECPLTIKRDMYYAEVLVPQLIAGLGVVGETNEAWDWLLVPHCATHVYHSCVFDSLGNGKQRNTDECKEVAAQHVQQSVNKISSLWPYWNSSEGSDHLFVFSWDQASEVLGWDSPIRSHISKAVHLTTLGSTNPSVLPNFDYAKDIVIPTYSQFTHAFDIYPALPFYHSSNIIPFSRILKALFDGWKWIHLNTSPKLPLISSIDPGWAFKSRPIFAYFRGTIIEDYRYSFGVRQYLRELGNSLPERYYVKDRHTSIENYWQELGNSRFCLCPSGWSPWSPRLFDCIVALSIPVVFADDIVFPFESQIPYNSFVIRINNRDMGNLDSVLRQISEVDVVRRQREMLKIRHKLVWPASATDAKENALKSLLNELDRKSKGSGDKRIDL</sequence>
<dbReference type="OrthoDB" id="2141006at2759"/>
<evidence type="ECO:0000259" key="2">
    <source>
        <dbReference type="Pfam" id="PF03016"/>
    </source>
</evidence>
<comment type="similarity">
    <text evidence="1">Belongs to the glycosyltransferase 47 family.</text>
</comment>
<proteinExistence type="inferred from homology"/>
<dbReference type="GO" id="GO:0016757">
    <property type="term" value="F:glycosyltransferase activity"/>
    <property type="evidence" value="ECO:0007669"/>
    <property type="project" value="InterPro"/>
</dbReference>
<evidence type="ECO:0000313" key="3">
    <source>
        <dbReference type="EMBL" id="ORY48587.1"/>
    </source>
</evidence>
<dbReference type="STRING" id="329046.A0A1Y2CNN0"/>
<keyword evidence="4" id="KW-1185">Reference proteome</keyword>
<organism evidence="3 4">
    <name type="scientific">Rhizoclosmatium globosum</name>
    <dbReference type="NCBI Taxonomy" id="329046"/>
    <lineage>
        <taxon>Eukaryota</taxon>
        <taxon>Fungi</taxon>
        <taxon>Fungi incertae sedis</taxon>
        <taxon>Chytridiomycota</taxon>
        <taxon>Chytridiomycota incertae sedis</taxon>
        <taxon>Chytridiomycetes</taxon>
        <taxon>Chytridiales</taxon>
        <taxon>Chytriomycetaceae</taxon>
        <taxon>Rhizoclosmatium</taxon>
    </lineage>
</organism>
<evidence type="ECO:0000256" key="1">
    <source>
        <dbReference type="ARBA" id="ARBA00010271"/>
    </source>
</evidence>
<accession>A0A1Y2CNN0</accession>
<dbReference type="AlphaFoldDB" id="A0A1Y2CNN0"/>
<dbReference type="Proteomes" id="UP000193642">
    <property type="component" value="Unassembled WGS sequence"/>
</dbReference>
<name>A0A1Y2CNN0_9FUNG</name>
<dbReference type="Pfam" id="PF03016">
    <property type="entry name" value="Exostosin_GT47"/>
    <property type="match status" value="1"/>
</dbReference>
<protein>
    <recommendedName>
        <fullName evidence="2">Exostosin GT47 domain-containing protein</fullName>
    </recommendedName>
</protein>
<feature type="domain" description="Exostosin GT47" evidence="2">
    <location>
        <begin position="69"/>
        <end position="341"/>
    </location>
</feature>